<sequence>MSETKKGDLNVRVSFGAKPASEAPDVLDEVFDLLSEIDLQASDSPAETVSSGVSDVVKAGKSTRPEKRPDAKPEAAKSKMNPVQAKPVRQEKSGHPQKPANQEKSASQEKRRAVQPTATRPSKAPVAVALLALVCALGFGGTSLYLSLSRQLNDSDHLVQRVEALTMKSERFALELGETKQKLSDVLQKNTDLSSLLAVTALEAEENAGKYVVESDLMALKSQVEEMSVVAGGFAALLDRMSSLEAQTEQQIESIVMATAAQMKEGLNSYSKSTNKWVTEQLDRRGDLMIRQIGNVVAEVKIDSERQQRETIKLKTELDHLKSFQSDLKALNARLQQLEKDVDVNELRQLTYKMESLLTRMNASGIQ</sequence>
<keyword evidence="3" id="KW-0472">Membrane</keyword>
<keyword evidence="1" id="KW-0175">Coiled coil</keyword>
<evidence type="ECO:0000256" key="1">
    <source>
        <dbReference type="SAM" id="Coils"/>
    </source>
</evidence>
<evidence type="ECO:0000313" key="5">
    <source>
        <dbReference type="Proteomes" id="UP000027192"/>
    </source>
</evidence>
<evidence type="ECO:0000256" key="3">
    <source>
        <dbReference type="SAM" id="Phobius"/>
    </source>
</evidence>
<accession>A0A066RTD3</accession>
<dbReference type="STRING" id="1654360.EA58_14525"/>
<protein>
    <submittedName>
        <fullName evidence="4">Uncharacterized protein</fullName>
    </submittedName>
</protein>
<organism evidence="4 5">
    <name type="scientific">Photobacterium galatheae</name>
    <dbReference type="NCBI Taxonomy" id="1654360"/>
    <lineage>
        <taxon>Bacteria</taxon>
        <taxon>Pseudomonadati</taxon>
        <taxon>Pseudomonadota</taxon>
        <taxon>Gammaproteobacteria</taxon>
        <taxon>Vibrionales</taxon>
        <taxon>Vibrionaceae</taxon>
        <taxon>Photobacterium</taxon>
    </lineage>
</organism>
<keyword evidence="3" id="KW-0812">Transmembrane</keyword>
<keyword evidence="5" id="KW-1185">Reference proteome</keyword>
<reference evidence="4 5" key="1">
    <citation type="submission" date="2014-04" db="EMBL/GenBank/DDBJ databases">
        <title>Draft genome sequence of Photobacterium halotolerans S2753: a solonamide, ngercheumicin and holomycin producer.</title>
        <authorList>
            <person name="Machado H.R."/>
            <person name="Gram L."/>
        </authorList>
    </citation>
    <scope>NUCLEOTIDE SEQUENCE [LARGE SCALE GENOMIC DNA]</scope>
    <source>
        <strain evidence="4 5">S2753</strain>
    </source>
</reference>
<dbReference type="AlphaFoldDB" id="A0A066RTD3"/>
<name>A0A066RTD3_9GAMM</name>
<feature type="compositionally biased region" description="Basic and acidic residues" evidence="2">
    <location>
        <begin position="63"/>
        <end position="77"/>
    </location>
</feature>
<dbReference type="EMBL" id="JMIB01000027">
    <property type="protein sequence ID" value="KDM90967.1"/>
    <property type="molecule type" value="Genomic_DNA"/>
</dbReference>
<dbReference type="Proteomes" id="UP000027192">
    <property type="component" value="Unassembled WGS sequence"/>
</dbReference>
<feature type="transmembrane region" description="Helical" evidence="3">
    <location>
        <begin position="126"/>
        <end position="148"/>
    </location>
</feature>
<feature type="coiled-coil region" evidence="1">
    <location>
        <begin position="321"/>
        <end position="348"/>
    </location>
</feature>
<feature type="region of interest" description="Disordered" evidence="2">
    <location>
        <begin position="1"/>
        <end position="25"/>
    </location>
</feature>
<keyword evidence="3" id="KW-1133">Transmembrane helix</keyword>
<gene>
    <name evidence="4" type="ORF">EA58_14525</name>
</gene>
<evidence type="ECO:0000313" key="4">
    <source>
        <dbReference type="EMBL" id="KDM90967.1"/>
    </source>
</evidence>
<comment type="caution">
    <text evidence="4">The sequence shown here is derived from an EMBL/GenBank/DDBJ whole genome shotgun (WGS) entry which is preliminary data.</text>
</comment>
<proteinExistence type="predicted"/>
<feature type="compositionally biased region" description="Polar residues" evidence="2">
    <location>
        <begin position="41"/>
        <end position="53"/>
    </location>
</feature>
<feature type="region of interest" description="Disordered" evidence="2">
    <location>
        <begin position="40"/>
        <end position="121"/>
    </location>
</feature>
<evidence type="ECO:0000256" key="2">
    <source>
        <dbReference type="SAM" id="MobiDB-lite"/>
    </source>
</evidence>